<feature type="compositionally biased region" description="Basic residues" evidence="4">
    <location>
        <begin position="27"/>
        <end position="37"/>
    </location>
</feature>
<dbReference type="Proteomes" id="UP000318582">
    <property type="component" value="Unassembled WGS sequence"/>
</dbReference>
<feature type="region of interest" description="Disordered" evidence="4">
    <location>
        <begin position="354"/>
        <end position="395"/>
    </location>
</feature>
<comment type="subcellular location">
    <subcellularLocation>
        <location evidence="1">Nucleus</location>
    </subcellularLocation>
</comment>
<evidence type="ECO:0008006" key="7">
    <source>
        <dbReference type="Google" id="ProtNLM"/>
    </source>
</evidence>
<dbReference type="AlphaFoldDB" id="A0A507EAY6"/>
<dbReference type="PROSITE" id="PS51592">
    <property type="entry name" value="SAM_MTA70L_2"/>
    <property type="match status" value="1"/>
</dbReference>
<comment type="caution">
    <text evidence="5">The sequence shown here is derived from an EMBL/GenBank/DDBJ whole genome shotgun (WGS) entry which is preliminary data.</text>
</comment>
<dbReference type="EMBL" id="QEAQ01000011">
    <property type="protein sequence ID" value="TPX60901.1"/>
    <property type="molecule type" value="Genomic_DNA"/>
</dbReference>
<accession>A0A507EAY6</accession>
<evidence type="ECO:0000313" key="6">
    <source>
        <dbReference type="Proteomes" id="UP000318582"/>
    </source>
</evidence>
<evidence type="ECO:0000256" key="1">
    <source>
        <dbReference type="ARBA" id="ARBA00004123"/>
    </source>
</evidence>
<comment type="similarity">
    <text evidence="3">Belongs to the MT-A70-like family.</text>
</comment>
<feature type="region of interest" description="Disordered" evidence="4">
    <location>
        <begin position="1"/>
        <end position="69"/>
    </location>
</feature>
<keyword evidence="6" id="KW-1185">Reference proteome</keyword>
<dbReference type="GO" id="GO:0005634">
    <property type="term" value="C:nucleus"/>
    <property type="evidence" value="ECO:0007669"/>
    <property type="project" value="UniProtKB-SubCell"/>
</dbReference>
<dbReference type="Pfam" id="PF05063">
    <property type="entry name" value="MT-A70"/>
    <property type="match status" value="1"/>
</dbReference>
<dbReference type="SUPFAM" id="SSF53335">
    <property type="entry name" value="S-adenosyl-L-methionine-dependent methyltransferases"/>
    <property type="match status" value="1"/>
</dbReference>
<reference evidence="5 6" key="1">
    <citation type="journal article" date="2019" name="Sci. Rep.">
        <title>Comparative genomics of chytrid fungi reveal insights into the obligate biotrophic and pathogenic lifestyle of Synchytrium endobioticum.</title>
        <authorList>
            <person name="van de Vossenberg B.T.L.H."/>
            <person name="Warris S."/>
            <person name="Nguyen H.D.T."/>
            <person name="van Gent-Pelzer M.P.E."/>
            <person name="Joly D.L."/>
            <person name="van de Geest H.C."/>
            <person name="Bonants P.J.M."/>
            <person name="Smith D.S."/>
            <person name="Levesque C.A."/>
            <person name="van der Lee T.A.J."/>
        </authorList>
    </citation>
    <scope>NUCLEOTIDE SEQUENCE [LARGE SCALE GENOMIC DNA]</scope>
    <source>
        <strain evidence="5 6">CBS 809.83</strain>
    </source>
</reference>
<keyword evidence="2" id="KW-0539">Nucleus</keyword>
<dbReference type="InterPro" id="IPR045123">
    <property type="entry name" value="METTL14-like"/>
</dbReference>
<dbReference type="GO" id="GO:0036396">
    <property type="term" value="C:RNA N6-methyladenosine methyltransferase complex"/>
    <property type="evidence" value="ECO:0007669"/>
    <property type="project" value="TreeGrafter"/>
</dbReference>
<feature type="compositionally biased region" description="Low complexity" evidence="4">
    <location>
        <begin position="46"/>
        <end position="57"/>
    </location>
</feature>
<evidence type="ECO:0000256" key="2">
    <source>
        <dbReference type="ARBA" id="ARBA00023242"/>
    </source>
</evidence>
<evidence type="ECO:0000256" key="3">
    <source>
        <dbReference type="PROSITE-ProRule" id="PRU00489"/>
    </source>
</evidence>
<sequence>MPSSEWALEPSGDGYGIKTQQDFHNVLRARQKRRKTAVRTAFQDPGSAHSGDSGGDAQNENANPSGTMEVVKGSPISIVRNDYLQHHINTGLRPQNFIRESILANRYSEHPKLASLTHLKESVVKDYATPPMYIRANLRENPLGKLMGGLKFDVILVDPPLKEYCEWSPPTLTDCPDPIRPYWTWEEIAALQIEEVAATPSFIFVWVGNREGLDRGRDLLYKLGFRRCEDISWIKTNKSWEGTPLMAPPSVLQQTKEHCLMGIKGTVRRATDGHFIHCNVDTDVIIAEEPADHSTKKPDELYHLIERFCMGRRRLELFGNDDNIRPGWVTVGLGISTTNWDKEKYQSWFRSGVDPDSSVKGGSLVATTTASKEIETLRPKSPPNVMRKGPRRPGM</sequence>
<dbReference type="InterPro" id="IPR029063">
    <property type="entry name" value="SAM-dependent_MTases_sf"/>
</dbReference>
<organism evidence="5 6">
    <name type="scientific">Powellomyces hirtus</name>
    <dbReference type="NCBI Taxonomy" id="109895"/>
    <lineage>
        <taxon>Eukaryota</taxon>
        <taxon>Fungi</taxon>
        <taxon>Fungi incertae sedis</taxon>
        <taxon>Chytridiomycota</taxon>
        <taxon>Chytridiomycota incertae sedis</taxon>
        <taxon>Chytridiomycetes</taxon>
        <taxon>Spizellomycetales</taxon>
        <taxon>Powellomycetaceae</taxon>
        <taxon>Powellomyces</taxon>
    </lineage>
</organism>
<gene>
    <name evidence="5" type="ORF">PhCBS80983_g01491</name>
</gene>
<evidence type="ECO:0000313" key="5">
    <source>
        <dbReference type="EMBL" id="TPX60901.1"/>
    </source>
</evidence>
<evidence type="ECO:0000256" key="4">
    <source>
        <dbReference type="SAM" id="MobiDB-lite"/>
    </source>
</evidence>
<dbReference type="InterPro" id="IPR007757">
    <property type="entry name" value="MT-A70-like"/>
</dbReference>
<dbReference type="PANTHER" id="PTHR13107">
    <property type="entry name" value="N6-ADENOSINE-METHYLTRANSFERASE NON-CATALYTIC SUBUNIT"/>
    <property type="match status" value="1"/>
</dbReference>
<dbReference type="PROSITE" id="PS51143">
    <property type="entry name" value="MT_A70"/>
    <property type="match status" value="1"/>
</dbReference>
<dbReference type="PANTHER" id="PTHR13107:SF0">
    <property type="entry name" value="N6-ADENOSINE-METHYLTRANSFERASE NON-CATALYTIC SUBUNIT"/>
    <property type="match status" value="1"/>
</dbReference>
<protein>
    <recommendedName>
        <fullName evidence="7">MT-A70-domain-containing protein</fullName>
    </recommendedName>
</protein>
<dbReference type="GO" id="GO:0003729">
    <property type="term" value="F:mRNA binding"/>
    <property type="evidence" value="ECO:0007669"/>
    <property type="project" value="TreeGrafter"/>
</dbReference>
<proteinExistence type="inferred from homology"/>
<name>A0A507EAY6_9FUNG</name>
<dbReference type="STRING" id="109895.A0A507EAY6"/>